<dbReference type="Gene3D" id="3.20.20.80">
    <property type="entry name" value="Glycosidases"/>
    <property type="match status" value="1"/>
</dbReference>
<feature type="domain" description="Beta-mannosidase-like galactose-binding" evidence="6">
    <location>
        <begin position="30"/>
        <end position="153"/>
    </location>
</feature>
<dbReference type="Pfam" id="PF00703">
    <property type="entry name" value="Glyco_hydro_2"/>
    <property type="match status" value="1"/>
</dbReference>
<reference evidence="7 8" key="1">
    <citation type="submission" date="2024-07" db="EMBL/GenBank/DDBJ databases">
        <title>Section-level genome sequencing and comparative genomics of Aspergillus sections Usti and Cavernicolus.</title>
        <authorList>
            <consortium name="Lawrence Berkeley National Laboratory"/>
            <person name="Nybo J.L."/>
            <person name="Vesth T.C."/>
            <person name="Theobald S."/>
            <person name="Frisvad J.C."/>
            <person name="Larsen T.O."/>
            <person name="Kjaerboelling I."/>
            <person name="Rothschild-Mancinelli K."/>
            <person name="Lyhne E.K."/>
            <person name="Kogle M.E."/>
            <person name="Barry K."/>
            <person name="Clum A."/>
            <person name="Na H."/>
            <person name="Ledsgaard L."/>
            <person name="Lin J."/>
            <person name="Lipzen A."/>
            <person name="Kuo A."/>
            <person name="Riley R."/>
            <person name="Mondo S."/>
            <person name="LaButti K."/>
            <person name="Haridas S."/>
            <person name="Pangalinan J."/>
            <person name="Salamov A.A."/>
            <person name="Simmons B.A."/>
            <person name="Magnuson J.K."/>
            <person name="Chen J."/>
            <person name="Drula E."/>
            <person name="Henrissat B."/>
            <person name="Wiebenga A."/>
            <person name="Lubbers R.J."/>
            <person name="Gomes A.C."/>
            <person name="Makela M.R."/>
            <person name="Stajich J."/>
            <person name="Grigoriev I.V."/>
            <person name="Mortensen U.H."/>
            <person name="De vries R.P."/>
            <person name="Baker S.E."/>
            <person name="Andersen M.R."/>
        </authorList>
    </citation>
    <scope>NUCLEOTIDE SEQUENCE [LARGE SCALE GENOMIC DNA]</scope>
    <source>
        <strain evidence="7 8">CBS 600.67</strain>
    </source>
</reference>
<dbReference type="InterPro" id="IPR008979">
    <property type="entry name" value="Galactose-bd-like_sf"/>
</dbReference>
<dbReference type="InterPro" id="IPR041351">
    <property type="entry name" value="Ig_GlcNase"/>
</dbReference>
<dbReference type="SUPFAM" id="SSF49785">
    <property type="entry name" value="Galactose-binding domain-like"/>
    <property type="match status" value="1"/>
</dbReference>
<keyword evidence="2 7" id="KW-0378">Hydrolase</keyword>
<protein>
    <submittedName>
        <fullName evidence="7">Glycoside hydrolase superfamily</fullName>
    </submittedName>
</protein>
<accession>A0ABR4IEV3</accession>
<dbReference type="PANTHER" id="PTHR43536">
    <property type="entry name" value="MANNOSYLGLYCOPROTEIN ENDO-BETA-MANNOSIDASE"/>
    <property type="match status" value="1"/>
</dbReference>
<dbReference type="InterPro" id="IPR036156">
    <property type="entry name" value="Beta-gal/glucu_dom_sf"/>
</dbReference>
<dbReference type="InterPro" id="IPR006102">
    <property type="entry name" value="Ig-like_GH2"/>
</dbReference>
<sequence>MALEFPGDGGVVPSWFLQSTSVVGDDPGGWSLPRANTSSWYRIAGPRATVLAALIENDVYNESDLFFSSNLAKLRESDFQVPWLYRQEIKLPPLGKEDHLFLHVHGISSKADIFFNGAQIAFSSLQRGSYCGRAYELTPHVLGKRNALVVKAYPTDYLKDLAIGWADWNPHPPDSGMGLWRALETKLTGPVTTTPPRVTTTFPSNNIQEPLDVEIEVKTEVANHGDVSEDVLVRATIISPYGLQIAELSSRLELRPRENSTVGLTTTISEPQLWWPATWGSQPLYQVKMNVTLSSGALSDIVESANFGIRSITTSLNKHNDRQFAINGHPFQVRGAGYAPDIFLRFDAERVEAIFMYVLDMGLNTIRLEGKQEHPEFYHLADRMGLMIIAGWECCDKWEAWSYNEDIEGAEWQEEDYINAHLSMLNEAEMMQPHPSLLAFLIGSDYWPNERATSAYLLALNLMDWPNPVIASASKRGYPQELGSSGMKMDGPYDWVPPNYWYGNQFGAAFGFGSELGAGVGTPELSSLHRFLSPSDLKALWSSPDAGQYHLSPRGSVFHNRRNFNRALAERYGPPTNLEDYVSKAQMMDYEATRAQFEAFSARHNAPRPATGVIYWMLNGAWPSLHWQLIDYYLQPAGAYFGAKVGSRQEHVVYDYESRIVFIVNHSLLSRGSRQVSLDLVGLDGSILLHRELTAQTTPTTSKAIANVPEIAKLESVAFLRLILSDDSGQPLSRNVYWVSAHNDELFWNASNWYTTPVRTFVDFSPLSRMPLVTVEATVIRVENTTSYPAHIEFLLVNRADVPAFFVRLVLLDYDTGEELIPVFWSENYVTLLSHEEIRLDVKVLVRKGDRCLTTSGQYHFMP</sequence>
<evidence type="ECO:0000313" key="7">
    <source>
        <dbReference type="EMBL" id="KAL2826294.1"/>
    </source>
</evidence>
<evidence type="ECO:0000256" key="1">
    <source>
        <dbReference type="ARBA" id="ARBA00007401"/>
    </source>
</evidence>
<evidence type="ECO:0000259" key="6">
    <source>
        <dbReference type="Pfam" id="PF22666"/>
    </source>
</evidence>
<feature type="domain" description="Glycoside hydrolase family 2 immunoglobulin-like beta-sandwich" evidence="4">
    <location>
        <begin position="211"/>
        <end position="310"/>
    </location>
</feature>
<dbReference type="PANTHER" id="PTHR43536:SF1">
    <property type="entry name" value="MANNOSYLGLYCOPROTEIN ENDO-BETA-MANNOSIDASE"/>
    <property type="match status" value="1"/>
</dbReference>
<dbReference type="EMBL" id="JBFXLS010000031">
    <property type="protein sequence ID" value="KAL2826294.1"/>
    <property type="molecule type" value="Genomic_DNA"/>
</dbReference>
<proteinExistence type="inferred from homology"/>
<dbReference type="Pfam" id="PF18368">
    <property type="entry name" value="Ig_GlcNase"/>
    <property type="match status" value="1"/>
</dbReference>
<evidence type="ECO:0000259" key="4">
    <source>
        <dbReference type="Pfam" id="PF00703"/>
    </source>
</evidence>
<dbReference type="Pfam" id="PF22666">
    <property type="entry name" value="Glyco_hydro_2_N2"/>
    <property type="match status" value="1"/>
</dbReference>
<dbReference type="Proteomes" id="UP001610335">
    <property type="component" value="Unassembled WGS sequence"/>
</dbReference>
<dbReference type="InterPro" id="IPR013783">
    <property type="entry name" value="Ig-like_fold"/>
</dbReference>
<dbReference type="InterPro" id="IPR017853">
    <property type="entry name" value="GH"/>
</dbReference>
<gene>
    <name evidence="7" type="ORF">BDW59DRAFT_171929</name>
</gene>
<dbReference type="InterPro" id="IPR054593">
    <property type="entry name" value="Beta-mannosidase-like_N2"/>
</dbReference>
<organism evidence="7 8">
    <name type="scientific">Aspergillus cavernicola</name>
    <dbReference type="NCBI Taxonomy" id="176166"/>
    <lineage>
        <taxon>Eukaryota</taxon>
        <taxon>Fungi</taxon>
        <taxon>Dikarya</taxon>
        <taxon>Ascomycota</taxon>
        <taxon>Pezizomycotina</taxon>
        <taxon>Eurotiomycetes</taxon>
        <taxon>Eurotiomycetidae</taxon>
        <taxon>Eurotiales</taxon>
        <taxon>Aspergillaceae</taxon>
        <taxon>Aspergillus</taxon>
        <taxon>Aspergillus subgen. Nidulantes</taxon>
    </lineage>
</organism>
<dbReference type="Gene3D" id="2.60.40.10">
    <property type="entry name" value="Immunoglobulins"/>
    <property type="match status" value="3"/>
</dbReference>
<keyword evidence="8" id="KW-1185">Reference proteome</keyword>
<evidence type="ECO:0000256" key="2">
    <source>
        <dbReference type="ARBA" id="ARBA00022801"/>
    </source>
</evidence>
<dbReference type="SUPFAM" id="SSF51445">
    <property type="entry name" value="(Trans)glycosidases"/>
    <property type="match status" value="1"/>
</dbReference>
<evidence type="ECO:0000313" key="8">
    <source>
        <dbReference type="Proteomes" id="UP001610335"/>
    </source>
</evidence>
<dbReference type="Gene3D" id="2.60.120.260">
    <property type="entry name" value="Galactose-binding domain-like"/>
    <property type="match status" value="1"/>
</dbReference>
<dbReference type="GO" id="GO:0016787">
    <property type="term" value="F:hydrolase activity"/>
    <property type="evidence" value="ECO:0007669"/>
    <property type="project" value="UniProtKB-KW"/>
</dbReference>
<name>A0ABR4IEV3_9EURO</name>
<evidence type="ECO:0000256" key="3">
    <source>
        <dbReference type="ARBA" id="ARBA00023295"/>
    </source>
</evidence>
<keyword evidence="3" id="KW-0326">Glycosidase</keyword>
<comment type="caution">
    <text evidence="7">The sequence shown here is derived from an EMBL/GenBank/DDBJ whole genome shotgun (WGS) entry which is preliminary data.</text>
</comment>
<comment type="similarity">
    <text evidence="1">Belongs to the glycosyl hydrolase 2 family.</text>
</comment>
<dbReference type="InterPro" id="IPR043534">
    <property type="entry name" value="EBDG/EBM"/>
</dbReference>
<dbReference type="SUPFAM" id="SSF49303">
    <property type="entry name" value="beta-Galactosidase/glucuronidase domain"/>
    <property type="match status" value="3"/>
</dbReference>
<evidence type="ECO:0000259" key="5">
    <source>
        <dbReference type="Pfam" id="PF18368"/>
    </source>
</evidence>
<feature type="domain" description="Exo-beta-D-glucosaminidase Ig-fold" evidence="5">
    <location>
        <begin position="753"/>
        <end position="844"/>
    </location>
</feature>